<protein>
    <submittedName>
        <fullName evidence="2">Uncharacterized protein</fullName>
    </submittedName>
</protein>
<evidence type="ECO:0000313" key="3">
    <source>
        <dbReference type="Proteomes" id="UP000015106"/>
    </source>
</evidence>
<keyword evidence="3" id="KW-1185">Reference proteome</keyword>
<feature type="signal peptide" evidence="1">
    <location>
        <begin position="1"/>
        <end position="25"/>
    </location>
</feature>
<reference evidence="2" key="3">
    <citation type="submission" date="2022-06" db="UniProtKB">
        <authorList>
            <consortium name="EnsemblPlants"/>
        </authorList>
    </citation>
    <scope>IDENTIFICATION</scope>
</reference>
<organism evidence="2 3">
    <name type="scientific">Triticum urartu</name>
    <name type="common">Red wild einkorn</name>
    <name type="synonym">Crithodium urartu</name>
    <dbReference type="NCBI Taxonomy" id="4572"/>
    <lineage>
        <taxon>Eukaryota</taxon>
        <taxon>Viridiplantae</taxon>
        <taxon>Streptophyta</taxon>
        <taxon>Embryophyta</taxon>
        <taxon>Tracheophyta</taxon>
        <taxon>Spermatophyta</taxon>
        <taxon>Magnoliopsida</taxon>
        <taxon>Liliopsida</taxon>
        <taxon>Poales</taxon>
        <taxon>Poaceae</taxon>
        <taxon>BOP clade</taxon>
        <taxon>Pooideae</taxon>
        <taxon>Triticodae</taxon>
        <taxon>Triticeae</taxon>
        <taxon>Triticinae</taxon>
        <taxon>Triticum</taxon>
    </lineage>
</organism>
<dbReference type="AlphaFoldDB" id="A0A8R7QG59"/>
<proteinExistence type="predicted"/>
<name>A0A8R7QG59_TRIUA</name>
<accession>A0A8R7QG59</accession>
<sequence length="57" mass="6839">MYMSVYFFLCHRHLILSFSLYVVQTHLYEPICRKSAYVLLSSYRERKLGGTHYQSCV</sequence>
<reference evidence="3" key="1">
    <citation type="journal article" date="2013" name="Nature">
        <title>Draft genome of the wheat A-genome progenitor Triticum urartu.</title>
        <authorList>
            <person name="Ling H.Q."/>
            <person name="Zhao S."/>
            <person name="Liu D."/>
            <person name="Wang J."/>
            <person name="Sun H."/>
            <person name="Zhang C."/>
            <person name="Fan H."/>
            <person name="Li D."/>
            <person name="Dong L."/>
            <person name="Tao Y."/>
            <person name="Gao C."/>
            <person name="Wu H."/>
            <person name="Li Y."/>
            <person name="Cui Y."/>
            <person name="Guo X."/>
            <person name="Zheng S."/>
            <person name="Wang B."/>
            <person name="Yu K."/>
            <person name="Liang Q."/>
            <person name="Yang W."/>
            <person name="Lou X."/>
            <person name="Chen J."/>
            <person name="Feng M."/>
            <person name="Jian J."/>
            <person name="Zhang X."/>
            <person name="Luo G."/>
            <person name="Jiang Y."/>
            <person name="Liu J."/>
            <person name="Wang Z."/>
            <person name="Sha Y."/>
            <person name="Zhang B."/>
            <person name="Wu H."/>
            <person name="Tang D."/>
            <person name="Shen Q."/>
            <person name="Xue P."/>
            <person name="Zou S."/>
            <person name="Wang X."/>
            <person name="Liu X."/>
            <person name="Wang F."/>
            <person name="Yang Y."/>
            <person name="An X."/>
            <person name="Dong Z."/>
            <person name="Zhang K."/>
            <person name="Zhang X."/>
            <person name="Luo M.C."/>
            <person name="Dvorak J."/>
            <person name="Tong Y."/>
            <person name="Wang J."/>
            <person name="Yang H."/>
            <person name="Li Z."/>
            <person name="Wang D."/>
            <person name="Zhang A."/>
            <person name="Wang J."/>
        </authorList>
    </citation>
    <scope>NUCLEOTIDE SEQUENCE</scope>
    <source>
        <strain evidence="3">cv. G1812</strain>
    </source>
</reference>
<keyword evidence="1" id="KW-0732">Signal</keyword>
<reference evidence="2" key="2">
    <citation type="submission" date="2018-03" db="EMBL/GenBank/DDBJ databases">
        <title>The Triticum urartu genome reveals the dynamic nature of wheat genome evolution.</title>
        <authorList>
            <person name="Ling H."/>
            <person name="Ma B."/>
            <person name="Shi X."/>
            <person name="Liu H."/>
            <person name="Dong L."/>
            <person name="Sun H."/>
            <person name="Cao Y."/>
            <person name="Gao Q."/>
            <person name="Zheng S."/>
            <person name="Li Y."/>
            <person name="Yu Y."/>
            <person name="Du H."/>
            <person name="Qi M."/>
            <person name="Li Y."/>
            <person name="Yu H."/>
            <person name="Cui Y."/>
            <person name="Wang N."/>
            <person name="Chen C."/>
            <person name="Wu H."/>
            <person name="Zhao Y."/>
            <person name="Zhang J."/>
            <person name="Li Y."/>
            <person name="Zhou W."/>
            <person name="Zhang B."/>
            <person name="Hu W."/>
            <person name="Eijk M."/>
            <person name="Tang J."/>
            <person name="Witsenboer H."/>
            <person name="Zhao S."/>
            <person name="Li Z."/>
            <person name="Zhang A."/>
            <person name="Wang D."/>
            <person name="Liang C."/>
        </authorList>
    </citation>
    <scope>NUCLEOTIDE SEQUENCE [LARGE SCALE GENOMIC DNA]</scope>
    <source>
        <strain evidence="2">cv. G1812</strain>
    </source>
</reference>
<evidence type="ECO:0000256" key="1">
    <source>
        <dbReference type="SAM" id="SignalP"/>
    </source>
</evidence>
<evidence type="ECO:0000313" key="2">
    <source>
        <dbReference type="EnsemblPlants" id="TuG1812G0500002376.01.T01.cds418689"/>
    </source>
</evidence>
<feature type="chain" id="PRO_5035865721" evidence="1">
    <location>
        <begin position="26"/>
        <end position="57"/>
    </location>
</feature>
<dbReference type="EnsemblPlants" id="TuG1812G0500002376.01.T01">
    <property type="protein sequence ID" value="TuG1812G0500002376.01.T01.cds418689"/>
    <property type="gene ID" value="TuG1812G0500002376.01"/>
</dbReference>
<dbReference type="Gramene" id="TuG1812G0500002376.01.T01">
    <property type="protein sequence ID" value="TuG1812G0500002376.01.T01.cds418689"/>
    <property type="gene ID" value="TuG1812G0500002376.01"/>
</dbReference>
<dbReference type="Proteomes" id="UP000015106">
    <property type="component" value="Chromosome 5"/>
</dbReference>